<evidence type="ECO:0000256" key="2">
    <source>
        <dbReference type="ARBA" id="ARBA00022490"/>
    </source>
</evidence>
<comment type="subcellular location">
    <subcellularLocation>
        <location evidence="1">Cytoplasm</location>
    </subcellularLocation>
</comment>
<evidence type="ECO:0000313" key="6">
    <source>
        <dbReference type="EMBL" id="NWJ44925.1"/>
    </source>
</evidence>
<dbReference type="GO" id="GO:0030246">
    <property type="term" value="F:carbohydrate binding"/>
    <property type="evidence" value="ECO:0007669"/>
    <property type="project" value="InterPro"/>
</dbReference>
<dbReference type="RefSeq" id="WP_341468700.1">
    <property type="nucleotide sequence ID" value="NZ_CP128399.1"/>
</dbReference>
<sequence>MFGSNQNQQKSFALKPSKAGFTPARLGRILWVLLLLLSLVPATGVVAAPASQTASGGNFGGVNVGTTATGVVTFSNTTTTTININSYNILPAGSVFSVTSTTCLTRTGLAANASCTFNVNFSPTNLVNYNATLQVSYGVVAVFNFNIPLSGQGVNPLGSIAGKVTLQGNPYPGPAGKVTLNGGQQQFVDAVGNYGYGDLKPGNYTVGVDYDRTLYVTDTGQDTATVTVSAGATSHLNFNLIPRPITTTPVTTTPVTTTPVTTTPPSTTTTPPATGSTGAGSNCAPTSPIQGRIDLVVCRAAELPPVAAGRGNRYVLTFTLHNGLQNTINVQNTVEIPLANGVSVVSASTDIGTTRTEDNGKRVSWNGYDLPSGRSAVLNLTVEAPPASAGTVSSLLSQDVFAEVIDAVTGSRYEGYAGAISSQTGQSRTQLQPQPAVPGKVPATGANNSDFPRWWGLLLLGSGTLAIAVSGLWSSYILWRKRARR</sequence>
<protein>
    <recommendedName>
        <fullName evidence="5">Abnormal spindle-like microcephaly-associated protein ASH domain-containing protein</fullName>
    </recommendedName>
</protein>
<feature type="domain" description="Abnormal spindle-like microcephaly-associated protein ASH" evidence="5">
    <location>
        <begin position="46"/>
        <end position="135"/>
    </location>
</feature>
<dbReference type="EMBL" id="CP128399">
    <property type="protein sequence ID" value="WJW66807.1"/>
    <property type="molecule type" value="Genomic_DNA"/>
</dbReference>
<keyword evidence="4" id="KW-1133">Transmembrane helix</keyword>
<accession>A0A8T7M2U6</accession>
<organism evidence="6 8">
    <name type="scientific">Candidatus Chlorohelix allophototropha</name>
    <dbReference type="NCBI Taxonomy" id="3003348"/>
    <lineage>
        <taxon>Bacteria</taxon>
        <taxon>Bacillati</taxon>
        <taxon>Chloroflexota</taxon>
        <taxon>Chloroflexia</taxon>
        <taxon>Candidatus Chloroheliales</taxon>
        <taxon>Candidatus Chloroheliaceae</taxon>
        <taxon>Candidatus Chlorohelix</taxon>
    </lineage>
</organism>
<gene>
    <name evidence="6" type="ORF">HXX08_03515</name>
    <name evidence="7" type="ORF">OZ401_000052</name>
</gene>
<dbReference type="Pfam" id="PF15780">
    <property type="entry name" value="ASH"/>
    <property type="match status" value="1"/>
</dbReference>
<dbReference type="AlphaFoldDB" id="A0A8T7M2U6"/>
<keyword evidence="9" id="KW-1185">Reference proteome</keyword>
<dbReference type="InterPro" id="IPR031549">
    <property type="entry name" value="ASH"/>
</dbReference>
<reference evidence="7" key="2">
    <citation type="journal article" date="2024" name="Nature">
        <title>Anoxygenic phototroph of the Chloroflexota uses a type I reaction centre.</title>
        <authorList>
            <person name="Tsuji J.M."/>
            <person name="Shaw N.A."/>
            <person name="Nagashima S."/>
            <person name="Venkiteswaran J.J."/>
            <person name="Schiff S.L."/>
            <person name="Watanabe T."/>
            <person name="Fukui M."/>
            <person name="Hanada S."/>
            <person name="Tank M."/>
            <person name="Neufeld J.D."/>
        </authorList>
    </citation>
    <scope>NUCLEOTIDE SEQUENCE</scope>
    <source>
        <strain evidence="7">L227-S17</strain>
    </source>
</reference>
<keyword evidence="4" id="KW-0472">Membrane</keyword>
<dbReference type="Gene3D" id="2.60.40.1120">
    <property type="entry name" value="Carboxypeptidase-like, regulatory domain"/>
    <property type="match status" value="1"/>
</dbReference>
<feature type="transmembrane region" description="Helical" evidence="4">
    <location>
        <begin position="454"/>
        <end position="479"/>
    </location>
</feature>
<proteinExistence type="predicted"/>
<evidence type="ECO:0000313" key="8">
    <source>
        <dbReference type="Proteomes" id="UP000521676"/>
    </source>
</evidence>
<evidence type="ECO:0000313" key="9">
    <source>
        <dbReference type="Proteomes" id="UP001431572"/>
    </source>
</evidence>
<keyword evidence="2" id="KW-0963">Cytoplasm</keyword>
<feature type="compositionally biased region" description="Low complexity" evidence="3">
    <location>
        <begin position="247"/>
        <end position="281"/>
    </location>
</feature>
<dbReference type="Proteomes" id="UP001431572">
    <property type="component" value="Chromosome 1"/>
</dbReference>
<evidence type="ECO:0000259" key="5">
    <source>
        <dbReference type="Pfam" id="PF15780"/>
    </source>
</evidence>
<evidence type="ECO:0000256" key="1">
    <source>
        <dbReference type="ARBA" id="ARBA00004496"/>
    </source>
</evidence>
<dbReference type="GO" id="GO:0005737">
    <property type="term" value="C:cytoplasm"/>
    <property type="evidence" value="ECO:0007669"/>
    <property type="project" value="UniProtKB-SubCell"/>
</dbReference>
<dbReference type="SUPFAM" id="SSF49452">
    <property type="entry name" value="Starch-binding domain-like"/>
    <property type="match status" value="1"/>
</dbReference>
<dbReference type="InterPro" id="IPR013784">
    <property type="entry name" value="Carb-bd-like_fold"/>
</dbReference>
<evidence type="ECO:0000256" key="3">
    <source>
        <dbReference type="SAM" id="MobiDB-lite"/>
    </source>
</evidence>
<dbReference type="InterPro" id="IPR013783">
    <property type="entry name" value="Ig-like_fold"/>
</dbReference>
<dbReference type="EMBL" id="JACATZ010000001">
    <property type="protein sequence ID" value="NWJ44925.1"/>
    <property type="molecule type" value="Genomic_DNA"/>
</dbReference>
<evidence type="ECO:0000313" key="7">
    <source>
        <dbReference type="EMBL" id="WJW66807.1"/>
    </source>
</evidence>
<evidence type="ECO:0000256" key="4">
    <source>
        <dbReference type="SAM" id="Phobius"/>
    </source>
</evidence>
<reference evidence="6 8" key="1">
    <citation type="submission" date="2020-06" db="EMBL/GenBank/DDBJ databases">
        <title>Anoxygenic phototrophic Chloroflexota member uses a Type I reaction center.</title>
        <authorList>
            <person name="Tsuji J.M."/>
            <person name="Shaw N.A."/>
            <person name="Nagashima S."/>
            <person name="Venkiteswaran J."/>
            <person name="Schiff S.L."/>
            <person name="Hanada S."/>
            <person name="Tank M."/>
            <person name="Neufeld J.D."/>
        </authorList>
    </citation>
    <scope>NUCLEOTIDE SEQUENCE [LARGE SCALE GENOMIC DNA]</scope>
    <source>
        <strain evidence="6">L227-S17</strain>
    </source>
</reference>
<dbReference type="Proteomes" id="UP000521676">
    <property type="component" value="Unassembled WGS sequence"/>
</dbReference>
<name>A0A8T7M2U6_9CHLR</name>
<dbReference type="Gene3D" id="2.60.40.10">
    <property type="entry name" value="Immunoglobulins"/>
    <property type="match status" value="1"/>
</dbReference>
<keyword evidence="4" id="KW-0812">Transmembrane</keyword>
<feature type="region of interest" description="Disordered" evidence="3">
    <location>
        <begin position="247"/>
        <end position="282"/>
    </location>
</feature>